<dbReference type="SUPFAM" id="SSF141130">
    <property type="entry name" value="Acetamidase/Formamidase-like"/>
    <property type="match status" value="1"/>
</dbReference>
<dbReference type="EMBL" id="CP059572">
    <property type="protein sequence ID" value="QXJ25357.1"/>
    <property type="molecule type" value="Genomic_DNA"/>
</dbReference>
<dbReference type="InterPro" id="IPR004304">
    <property type="entry name" value="FmdA_AmdA"/>
</dbReference>
<accession>A0ABX8R5W9</accession>
<dbReference type="PANTHER" id="PTHR31891">
    <property type="entry name" value="FORMAMIDASE C869.04-RELATED"/>
    <property type="match status" value="1"/>
</dbReference>
<dbReference type="InterPro" id="IPR054833">
    <property type="entry name" value="FormamaseFmdA"/>
</dbReference>
<dbReference type="Gene3D" id="2.60.120.580">
    <property type="entry name" value="Acetamidase/Formamidase-like domains"/>
    <property type="match status" value="1"/>
</dbReference>
<reference evidence="1" key="1">
    <citation type="submission" date="2020-07" db="EMBL/GenBank/DDBJ databases">
        <authorList>
            <person name="Tarantini F.S."/>
            <person name="Hong K.W."/>
            <person name="Chan K.G."/>
        </authorList>
    </citation>
    <scope>NUCLEOTIDE SEQUENCE</scope>
    <source>
        <strain evidence="1">32-07</strain>
    </source>
</reference>
<sequence length="415" mass="44724">MPEVVFSVDQARSMRDQAHPGHNRWHPGIPAAATVRPGAEFRVECREWTDGQIGNNDSANDVRDVDLSPCHMLSGPIAVEGAEPGDLLVVDILDIGPVPQETGPFPGQGWGYTGIFAKQNGGGFLTDYYPDAYKAIWDFHGQQATSRHIPGVRFTGITHPGLFGTAPSPDLLARWNRREQALIDTDPGRVPPLALPPLPEGVLAGTLSGDELATVGREGARTVPPRENGGNHDIKNFTRGARVFYPVHVDGGLLSGGDLHFSQGDGEITFCGAIEMGGFIDFHVDLIKGGMEKYGVTNNPVFMPGNVEPRYSEFVSFIGISVDHDSDTNLYNDATVAYRNACLNAIEYLKKFGYSGEQAYLLLGAAPIEGRVSGVVDIPNACCSLYLPTEIFDFDIRPTADGPRRADRGSCAVSS</sequence>
<evidence type="ECO:0000313" key="1">
    <source>
        <dbReference type="EMBL" id="QXJ25357.1"/>
    </source>
</evidence>
<keyword evidence="2" id="KW-1185">Reference proteome</keyword>
<proteinExistence type="predicted"/>
<dbReference type="Pfam" id="PF03069">
    <property type="entry name" value="FmdA_AmdA"/>
    <property type="match status" value="1"/>
</dbReference>
<protein>
    <submittedName>
        <fullName evidence="1">Acetamidase/formamidase family protein</fullName>
    </submittedName>
</protein>
<name>A0ABX8R5W9_9ACTN</name>
<organism evidence="1 2">
    <name type="scientific">Actinomadura graeca</name>
    <dbReference type="NCBI Taxonomy" id="2750812"/>
    <lineage>
        <taxon>Bacteria</taxon>
        <taxon>Bacillati</taxon>
        <taxon>Actinomycetota</taxon>
        <taxon>Actinomycetes</taxon>
        <taxon>Streptosporangiales</taxon>
        <taxon>Thermomonosporaceae</taxon>
        <taxon>Actinomadura</taxon>
    </lineage>
</organism>
<dbReference type="PANTHER" id="PTHR31891:SF1">
    <property type="entry name" value="FORMAMIDASE C869.04-RELATED"/>
    <property type="match status" value="1"/>
</dbReference>
<dbReference type="RefSeq" id="WP_231331369.1">
    <property type="nucleotide sequence ID" value="NZ_CP059572.1"/>
</dbReference>
<dbReference type="NCBIfam" id="NF045496">
    <property type="entry name" value="FormamaseFmdA"/>
    <property type="match status" value="1"/>
</dbReference>
<evidence type="ECO:0000313" key="2">
    <source>
        <dbReference type="Proteomes" id="UP001049518"/>
    </source>
</evidence>
<gene>
    <name evidence="1" type="ORF">AGRA3207_006841</name>
</gene>
<dbReference type="Proteomes" id="UP001049518">
    <property type="component" value="Chromosome"/>
</dbReference>